<accession>A0A0D6PXP8</accession>
<keyword evidence="1" id="KW-1133">Transmembrane helix</keyword>
<dbReference type="RefSeq" id="WP_010507854.1">
    <property type="nucleotide sequence ID" value="NZ_BANI01000046.1"/>
</dbReference>
<reference evidence="2 3" key="1">
    <citation type="submission" date="2012-11" db="EMBL/GenBank/DDBJ databases">
        <title>Whole genome sequence of Gluconacetobacter europaeus NBRC3261.</title>
        <authorList>
            <person name="Azuma Y."/>
            <person name="Higashiura N."/>
            <person name="Hirakawa H."/>
            <person name="Matsushita K."/>
        </authorList>
    </citation>
    <scope>NUCLEOTIDE SEQUENCE [LARGE SCALE GENOMIC DNA]</scope>
    <source>
        <strain evidence="2 3">NBRC 3261</strain>
    </source>
</reference>
<evidence type="ECO:0000256" key="1">
    <source>
        <dbReference type="SAM" id="Phobius"/>
    </source>
</evidence>
<dbReference type="AlphaFoldDB" id="A0A0D6PXP8"/>
<name>A0A0D6PXP8_KOMEU</name>
<organism evidence="2 3">
    <name type="scientific">Komagataeibacter europaeus NBRC 3261</name>
    <dbReference type="NCBI Taxonomy" id="1234669"/>
    <lineage>
        <taxon>Bacteria</taxon>
        <taxon>Pseudomonadati</taxon>
        <taxon>Pseudomonadota</taxon>
        <taxon>Alphaproteobacteria</taxon>
        <taxon>Acetobacterales</taxon>
        <taxon>Acetobacteraceae</taxon>
        <taxon>Komagataeibacter</taxon>
    </lineage>
</organism>
<evidence type="ECO:0000313" key="3">
    <source>
        <dbReference type="Proteomes" id="UP000032675"/>
    </source>
</evidence>
<evidence type="ECO:0000313" key="2">
    <source>
        <dbReference type="EMBL" id="GAN96102.1"/>
    </source>
</evidence>
<keyword evidence="1" id="KW-0812">Transmembrane</keyword>
<sequence>MQLGKIMKRVMGATIPPALFIGLTAYFGWNVMRGEHGLHSYAAQLHLLDEARSAQKDAAAEQEVWLRRVRGLKEGALDTDLLDERARSMQNLARQDEIVVPYGEHDHLY</sequence>
<keyword evidence="1" id="KW-0472">Membrane</keyword>
<protein>
    <submittedName>
        <fullName evidence="2">Cell division inhibitor/septum formation inhibitor</fullName>
    </submittedName>
</protein>
<comment type="caution">
    <text evidence="2">The sequence shown here is derived from an EMBL/GenBank/DDBJ whole genome shotgun (WGS) entry which is preliminary data.</text>
</comment>
<keyword evidence="2" id="KW-0132">Cell division</keyword>
<proteinExistence type="predicted"/>
<dbReference type="EMBL" id="BANI01000046">
    <property type="protein sequence ID" value="GAN96102.1"/>
    <property type="molecule type" value="Genomic_DNA"/>
</dbReference>
<gene>
    <name evidence="2" type="ORF">Geu3261_0052_073</name>
</gene>
<dbReference type="Proteomes" id="UP000032675">
    <property type="component" value="Unassembled WGS sequence"/>
</dbReference>
<keyword evidence="2" id="KW-0131">Cell cycle</keyword>
<dbReference type="GO" id="GO:0051301">
    <property type="term" value="P:cell division"/>
    <property type="evidence" value="ECO:0007669"/>
    <property type="project" value="UniProtKB-KW"/>
</dbReference>
<feature type="transmembrane region" description="Helical" evidence="1">
    <location>
        <begin position="12"/>
        <end position="29"/>
    </location>
</feature>